<dbReference type="AlphaFoldDB" id="A0A8D8A663"/>
<reference evidence="2" key="1">
    <citation type="submission" date="2021-05" db="EMBL/GenBank/DDBJ databases">
        <authorList>
            <person name="Alioto T."/>
            <person name="Alioto T."/>
            <person name="Gomez Garrido J."/>
        </authorList>
    </citation>
    <scope>NUCLEOTIDE SEQUENCE</scope>
</reference>
<name>A0A8D8A663_CULPI</name>
<accession>A0A8D8A663</accession>
<dbReference type="EMBL" id="HBUE01016785">
    <property type="protein sequence ID" value="CAG6450680.1"/>
    <property type="molecule type" value="Transcribed_RNA"/>
</dbReference>
<protein>
    <submittedName>
        <fullName evidence="2">(northern house mosquito) hypothetical protein</fullName>
    </submittedName>
</protein>
<organism evidence="2">
    <name type="scientific">Culex pipiens</name>
    <name type="common">House mosquito</name>
    <dbReference type="NCBI Taxonomy" id="7175"/>
    <lineage>
        <taxon>Eukaryota</taxon>
        <taxon>Metazoa</taxon>
        <taxon>Ecdysozoa</taxon>
        <taxon>Arthropoda</taxon>
        <taxon>Hexapoda</taxon>
        <taxon>Insecta</taxon>
        <taxon>Pterygota</taxon>
        <taxon>Neoptera</taxon>
        <taxon>Endopterygota</taxon>
        <taxon>Diptera</taxon>
        <taxon>Nematocera</taxon>
        <taxon>Culicoidea</taxon>
        <taxon>Culicidae</taxon>
        <taxon>Culicinae</taxon>
        <taxon>Culicini</taxon>
        <taxon>Culex</taxon>
        <taxon>Culex</taxon>
    </lineage>
</organism>
<evidence type="ECO:0000313" key="2">
    <source>
        <dbReference type="EMBL" id="CAG6450680.1"/>
    </source>
</evidence>
<feature type="region of interest" description="Disordered" evidence="1">
    <location>
        <begin position="46"/>
        <end position="74"/>
    </location>
</feature>
<proteinExistence type="predicted"/>
<dbReference type="EMBL" id="HBUE01016793">
    <property type="protein sequence ID" value="CAG6450696.1"/>
    <property type="molecule type" value="Transcribed_RNA"/>
</dbReference>
<evidence type="ECO:0000256" key="1">
    <source>
        <dbReference type="SAM" id="MobiDB-lite"/>
    </source>
</evidence>
<feature type="compositionally biased region" description="Polar residues" evidence="1">
    <location>
        <begin position="65"/>
        <end position="74"/>
    </location>
</feature>
<sequence length="102" mass="11025">MCCRRGAGAGGASMNTNSTVNVPLMFSVSYGLGCSSRTWVEAGPFDSSSIPTRPSPKNFWKPPTATESYTSNRSSVELLDRSKRKVSSQNGFGPILHADWCF</sequence>